<dbReference type="InterPro" id="IPR019546">
    <property type="entry name" value="TAT_signal_bac_arc"/>
</dbReference>
<evidence type="ECO:0000259" key="1">
    <source>
        <dbReference type="PROSITE" id="PS50943"/>
    </source>
</evidence>
<dbReference type="NCBIfam" id="TIGR01409">
    <property type="entry name" value="TAT_signal_seq"/>
    <property type="match status" value="1"/>
</dbReference>
<accession>A0A291RVN5</accession>
<dbReference type="SMART" id="SM00530">
    <property type="entry name" value="HTH_XRE"/>
    <property type="match status" value="1"/>
</dbReference>
<dbReference type="InterPro" id="IPR010982">
    <property type="entry name" value="Lambda_DNA-bd_dom_sf"/>
</dbReference>
<reference evidence="2 3" key="1">
    <citation type="submission" date="2017-10" db="EMBL/GenBank/DDBJ databases">
        <title>Comparative genomics between pathogenic Norcardia.</title>
        <authorList>
            <person name="Zeng L."/>
        </authorList>
    </citation>
    <scope>NUCLEOTIDE SEQUENCE [LARGE SCALE GENOMIC DNA]</scope>
    <source>
        <strain evidence="2 3">NC_YFY_NT001</strain>
    </source>
</reference>
<feature type="domain" description="HTH cro/C1-type" evidence="1">
    <location>
        <begin position="10"/>
        <end position="63"/>
    </location>
</feature>
<dbReference type="Pfam" id="PF01381">
    <property type="entry name" value="HTH_3"/>
    <property type="match status" value="1"/>
</dbReference>
<sequence>MITRWTAPAVKALRIALRMNQTKFAQQVGYSQRTVSGWERGQYGINTTAQLALDEVYATLDPMALARFEVLAEEDDVDRRSFLKTAALAGTVGLSAPTVTPMSIDRLRQTVHSLILLEDSVGSTTAKPLIDTMTRTCTSLLRYCPELLKPELSRVTAEAVASSAYAAWDQKGPKLADRLFKQAYEHAENSGDTDMQAGILVDRNHLAVGTHRYADASDYADGALAIRVHDPRMADLRALCAARAYAYANRRKDARTQLDAVSGDLRPPTTPDKSYAYLVAPWFAFSITSSVLEVTGDRQGAAEALEKSLPLISPYRVREQATTLLRLARLTAPQDLDRAADAAKQAVRLARKNTSPRLWEDYRQTRQLLSPWDGSRALHELDIVAEEVLSN</sequence>
<dbReference type="GO" id="GO:0003677">
    <property type="term" value="F:DNA binding"/>
    <property type="evidence" value="ECO:0007669"/>
    <property type="project" value="InterPro"/>
</dbReference>
<dbReference type="EMBL" id="CP023778">
    <property type="protein sequence ID" value="ATL71298.1"/>
    <property type="molecule type" value="Genomic_DNA"/>
</dbReference>
<dbReference type="Gene3D" id="1.10.260.40">
    <property type="entry name" value="lambda repressor-like DNA-binding domains"/>
    <property type="match status" value="1"/>
</dbReference>
<dbReference type="KEGG" id="ntp:CRH09_39150"/>
<organism evidence="2 3">
    <name type="scientific">Nocardia terpenica</name>
    <dbReference type="NCBI Taxonomy" id="455432"/>
    <lineage>
        <taxon>Bacteria</taxon>
        <taxon>Bacillati</taxon>
        <taxon>Actinomycetota</taxon>
        <taxon>Actinomycetes</taxon>
        <taxon>Mycobacteriales</taxon>
        <taxon>Nocardiaceae</taxon>
        <taxon>Nocardia</taxon>
    </lineage>
</organism>
<dbReference type="SUPFAM" id="SSF47413">
    <property type="entry name" value="lambda repressor-like DNA-binding domains"/>
    <property type="match status" value="1"/>
</dbReference>
<name>A0A291RVN5_9NOCA</name>
<dbReference type="CDD" id="cd00093">
    <property type="entry name" value="HTH_XRE"/>
    <property type="match status" value="1"/>
</dbReference>
<gene>
    <name evidence="2" type="ORF">CRH09_39150</name>
</gene>
<proteinExistence type="predicted"/>
<protein>
    <recommendedName>
        <fullName evidence="1">HTH cro/C1-type domain-containing protein</fullName>
    </recommendedName>
</protein>
<dbReference type="AlphaFoldDB" id="A0A291RVN5"/>
<dbReference type="Proteomes" id="UP000221961">
    <property type="component" value="Chromosome"/>
</dbReference>
<dbReference type="PROSITE" id="PS50943">
    <property type="entry name" value="HTH_CROC1"/>
    <property type="match status" value="1"/>
</dbReference>
<evidence type="ECO:0000313" key="3">
    <source>
        <dbReference type="Proteomes" id="UP000221961"/>
    </source>
</evidence>
<dbReference type="InterPro" id="IPR001387">
    <property type="entry name" value="Cro/C1-type_HTH"/>
</dbReference>
<evidence type="ECO:0000313" key="2">
    <source>
        <dbReference type="EMBL" id="ATL71298.1"/>
    </source>
</evidence>